<evidence type="ECO:0000313" key="1">
    <source>
        <dbReference type="EMBL" id="SFO34699.1"/>
    </source>
</evidence>
<dbReference type="EMBL" id="FOWC01000001">
    <property type="protein sequence ID" value="SFO34699.1"/>
    <property type="molecule type" value="Genomic_DNA"/>
</dbReference>
<dbReference type="STRING" id="112413.SAMN05421854_1011584"/>
<dbReference type="AlphaFoldDB" id="A0A1I5GFN0"/>
<dbReference type="InterPro" id="IPR027417">
    <property type="entry name" value="P-loop_NTPase"/>
</dbReference>
<dbReference type="RefSeq" id="WP_093572569.1">
    <property type="nucleotide sequence ID" value="NZ_FOWC01000001.1"/>
</dbReference>
<proteinExistence type="predicted"/>
<gene>
    <name evidence="1" type="ORF">SAMN05421854_1011584</name>
</gene>
<reference evidence="1 2" key="1">
    <citation type="submission" date="2016-10" db="EMBL/GenBank/DDBJ databases">
        <authorList>
            <person name="de Groot N.N."/>
        </authorList>
    </citation>
    <scope>NUCLEOTIDE SEQUENCE [LARGE SCALE GENOMIC DNA]</scope>
    <source>
        <strain evidence="1 2">DSM 44637</strain>
    </source>
</reference>
<sequence>MLVGVRGSVPQYGQVNCRTGLSEHCNDEPRPELGKEDVVLPEGVVEAVERHTCGIAEPALAEAGQHLKRGPLLHGPPGTGKTHTVRYLTGCV</sequence>
<dbReference type="Proteomes" id="UP000199137">
    <property type="component" value="Unassembled WGS sequence"/>
</dbReference>
<name>A0A1I5GFN0_9PSEU</name>
<dbReference type="SUPFAM" id="SSF52540">
    <property type="entry name" value="P-loop containing nucleoside triphosphate hydrolases"/>
    <property type="match status" value="1"/>
</dbReference>
<organism evidence="1 2">
    <name type="scientific">Amycolatopsis rubida</name>
    <dbReference type="NCBI Taxonomy" id="112413"/>
    <lineage>
        <taxon>Bacteria</taxon>
        <taxon>Bacillati</taxon>
        <taxon>Actinomycetota</taxon>
        <taxon>Actinomycetes</taxon>
        <taxon>Pseudonocardiales</taxon>
        <taxon>Pseudonocardiaceae</taxon>
        <taxon>Amycolatopsis</taxon>
    </lineage>
</organism>
<evidence type="ECO:0000313" key="2">
    <source>
        <dbReference type="Proteomes" id="UP000199137"/>
    </source>
</evidence>
<accession>A0A1I5GFN0</accession>
<protein>
    <submittedName>
        <fullName evidence="1">Uncharacterized protein</fullName>
    </submittedName>
</protein>
<dbReference type="Gene3D" id="3.40.50.300">
    <property type="entry name" value="P-loop containing nucleotide triphosphate hydrolases"/>
    <property type="match status" value="1"/>
</dbReference>